<accession>A0A803NF79</accession>
<dbReference type="PROSITE" id="PS01195">
    <property type="entry name" value="PEPT_TRNA_HYDROL_1"/>
    <property type="match status" value="1"/>
</dbReference>
<dbReference type="PANTHER" id="PTHR31973">
    <property type="entry name" value="POLYPROTEIN, PUTATIVE-RELATED"/>
    <property type="match status" value="1"/>
</dbReference>
<evidence type="ECO:0000256" key="2">
    <source>
        <dbReference type="ARBA" id="ARBA00022771"/>
    </source>
</evidence>
<dbReference type="Pfam" id="PF03108">
    <property type="entry name" value="DBD_Tnp_Mut"/>
    <property type="match status" value="1"/>
</dbReference>
<evidence type="ECO:0000256" key="4">
    <source>
        <dbReference type="PROSITE-ProRule" id="PRU00325"/>
    </source>
</evidence>
<evidence type="ECO:0000256" key="1">
    <source>
        <dbReference type="ARBA" id="ARBA00022723"/>
    </source>
</evidence>
<dbReference type="FunFam" id="3.40.50.1470:FF:000001">
    <property type="entry name" value="Peptidyl-tRNA hydrolase"/>
    <property type="match status" value="1"/>
</dbReference>
<evidence type="ECO:0000313" key="8">
    <source>
        <dbReference type="Proteomes" id="UP000596661"/>
    </source>
</evidence>
<dbReference type="GO" id="GO:0004045">
    <property type="term" value="F:peptidyl-tRNA hydrolase activity"/>
    <property type="evidence" value="ECO:0007669"/>
    <property type="project" value="InterPro"/>
</dbReference>
<dbReference type="Pfam" id="PF01195">
    <property type="entry name" value="Pept_tRNA_hydro"/>
    <property type="match status" value="1"/>
</dbReference>
<reference evidence="7" key="2">
    <citation type="submission" date="2021-03" db="UniProtKB">
        <authorList>
            <consortium name="EnsemblPlants"/>
        </authorList>
    </citation>
    <scope>IDENTIFICATION</scope>
</reference>
<dbReference type="NCBIfam" id="TIGR00447">
    <property type="entry name" value="pth"/>
    <property type="match status" value="1"/>
</dbReference>
<dbReference type="Pfam" id="PF10551">
    <property type="entry name" value="MULE"/>
    <property type="match status" value="1"/>
</dbReference>
<keyword evidence="8" id="KW-1185">Reference proteome</keyword>
<dbReference type="SMART" id="SM00575">
    <property type="entry name" value="ZnF_PMZ"/>
    <property type="match status" value="1"/>
</dbReference>
<dbReference type="InterPro" id="IPR036416">
    <property type="entry name" value="Pept_tRNA_hydro_sf"/>
</dbReference>
<protein>
    <recommendedName>
        <fullName evidence="6">SWIM-type domain-containing protein</fullName>
    </recommendedName>
</protein>
<dbReference type="InterPro" id="IPR018289">
    <property type="entry name" value="MULE_transposase_dom"/>
</dbReference>
<dbReference type="InterPro" id="IPR001328">
    <property type="entry name" value="Pept_tRNA_hydro"/>
</dbReference>
<evidence type="ECO:0000259" key="6">
    <source>
        <dbReference type="PROSITE" id="PS50966"/>
    </source>
</evidence>
<feature type="compositionally biased region" description="Basic residues" evidence="5">
    <location>
        <begin position="828"/>
        <end position="845"/>
    </location>
</feature>
<dbReference type="PROSITE" id="PS50966">
    <property type="entry name" value="ZF_SWIM"/>
    <property type="match status" value="1"/>
</dbReference>
<feature type="region of interest" description="Disordered" evidence="5">
    <location>
        <begin position="810"/>
        <end position="845"/>
    </location>
</feature>
<evidence type="ECO:0000256" key="3">
    <source>
        <dbReference type="ARBA" id="ARBA00022833"/>
    </source>
</evidence>
<dbReference type="SUPFAM" id="SSF53178">
    <property type="entry name" value="Peptidyl-tRNA hydrolase-like"/>
    <property type="match status" value="1"/>
</dbReference>
<keyword evidence="1" id="KW-0479">Metal-binding</keyword>
<dbReference type="InterPro" id="IPR004332">
    <property type="entry name" value="Transposase_MuDR"/>
</dbReference>
<dbReference type="EMBL" id="UZAU01000018">
    <property type="status" value="NOT_ANNOTATED_CDS"/>
    <property type="molecule type" value="Genomic_DNA"/>
</dbReference>
<dbReference type="AlphaFoldDB" id="A0A803NF79"/>
<dbReference type="Pfam" id="PF04434">
    <property type="entry name" value="SWIM"/>
    <property type="match status" value="1"/>
</dbReference>
<name>A0A803NF79_CANSA</name>
<evidence type="ECO:0000256" key="5">
    <source>
        <dbReference type="SAM" id="MobiDB-lite"/>
    </source>
</evidence>
<feature type="domain" description="SWIM-type" evidence="6">
    <location>
        <begin position="751"/>
        <end position="783"/>
    </location>
</feature>
<dbReference type="HAMAP" id="MF_00083">
    <property type="entry name" value="Pept_tRNA_hydro_bact"/>
    <property type="match status" value="1"/>
</dbReference>
<dbReference type="EnsemblPlants" id="evm.model.01.1004">
    <property type="protein sequence ID" value="cds.evm.model.01.1004"/>
    <property type="gene ID" value="evm.TU.01.1004"/>
</dbReference>
<dbReference type="InterPro" id="IPR007527">
    <property type="entry name" value="Znf_SWIM"/>
</dbReference>
<dbReference type="PANTHER" id="PTHR31973:SF187">
    <property type="entry name" value="MUTATOR TRANSPOSASE MUDRA PROTEIN"/>
    <property type="match status" value="1"/>
</dbReference>
<dbReference type="InterPro" id="IPR018171">
    <property type="entry name" value="Pept_tRNA_hydro_CS"/>
</dbReference>
<proteinExistence type="inferred from homology"/>
<reference evidence="7" key="1">
    <citation type="submission" date="2018-11" db="EMBL/GenBank/DDBJ databases">
        <authorList>
            <person name="Grassa J C."/>
        </authorList>
    </citation>
    <scope>NUCLEOTIDE SEQUENCE [LARGE SCALE GENOMIC DNA]</scope>
</reference>
<dbReference type="OMA" id="VEGKENW"/>
<keyword evidence="3" id="KW-0862">Zinc</keyword>
<dbReference type="Proteomes" id="UP000596661">
    <property type="component" value="Chromosome 1"/>
</dbReference>
<dbReference type="InterPro" id="IPR006564">
    <property type="entry name" value="Znf_PMZ"/>
</dbReference>
<dbReference type="PROSITE" id="PS01196">
    <property type="entry name" value="PEPT_TRNA_HYDROL_2"/>
    <property type="match status" value="1"/>
</dbReference>
<dbReference type="GO" id="GO:0008270">
    <property type="term" value="F:zinc ion binding"/>
    <property type="evidence" value="ECO:0007669"/>
    <property type="project" value="UniProtKB-KW"/>
</dbReference>
<sequence>MRVVVGSCISLSPIAALRKPAYRHSFRPSEILVPSPLSTAPLPRSTFSRFSTTASISAPESMSPEPKQPRKPWLIVGLGNPGKKYNGTRHNVGFELVDAVAEAEGICVTSVSFKALLGKGYIEDVPVMIAKPQTFMNASGESVGAIASYYKIPLKQVLVIYDDLDLPFAKMKLLPKGGHGGHNGMRSIIDHFQGSRDFPRLRIGIGRPPGKMDAVNFVLRPFNKQEREEVLKLYEENSTEEEIRDEDYEQSIEDYCMTLGQPITWPELIEDSDLLLDGATDEVDVESNINDLEDDGYPVFNPAIDMKNPIFHLRMVFASKKVVKEALREYAIKNGRQIRFVKNDKRRIRVICQESCPFLFYASVMKDKIGYQIKKLIDEHDCQRVYNNKRIDAKWLAERYKEIFRSEPGTTCNGFIDQVKDDFESEVSRWKFYRTRATAMKMIEGDIKDQYALLWDYCEELKRSNLGSTIVLHSRGVNEFWRLYCCFSACKNGFNAGCRPLIGLDGCFLKGYYEGILLSAVGIDANNCMFPIAYAVVDSENKENWEWFVEILKEDLQMNNSLSFTFISDRQKGLLEAVKKHAEDAEHRFCVRHMYNNFKTKHPSLTLKEMVWAAARTTTIPRFQQHMATLGGTDATALAWFSDKPTSAWSRSHFRTRPKCDILLNNLCEAFNKSILPARDSPIIVMLERIKNYMMERMVDKRKSMEKWKYPISPKAMEIIAKNQEWARFCGIKWSGELHFQVGVTHTNEQYVVDLNAKTCACRKWELTGIPCVHALACILKVNLNPISFVDAYYSKQAYEKTYAEIIKGTNGPESWPNPRTHPLKLPLVKKRHGRPKKARNREVW</sequence>
<evidence type="ECO:0000313" key="7">
    <source>
        <dbReference type="EnsemblPlants" id="cds.evm.model.01.1004"/>
    </source>
</evidence>
<organism evidence="7 8">
    <name type="scientific">Cannabis sativa</name>
    <name type="common">Hemp</name>
    <name type="synonym">Marijuana</name>
    <dbReference type="NCBI Taxonomy" id="3483"/>
    <lineage>
        <taxon>Eukaryota</taxon>
        <taxon>Viridiplantae</taxon>
        <taxon>Streptophyta</taxon>
        <taxon>Embryophyta</taxon>
        <taxon>Tracheophyta</taxon>
        <taxon>Spermatophyta</taxon>
        <taxon>Magnoliopsida</taxon>
        <taxon>eudicotyledons</taxon>
        <taxon>Gunneridae</taxon>
        <taxon>Pentapetalae</taxon>
        <taxon>rosids</taxon>
        <taxon>fabids</taxon>
        <taxon>Rosales</taxon>
        <taxon>Cannabaceae</taxon>
        <taxon>Cannabis</taxon>
    </lineage>
</organism>
<dbReference type="Gene3D" id="3.40.50.1470">
    <property type="entry name" value="Peptidyl-tRNA hydrolase"/>
    <property type="match status" value="1"/>
</dbReference>
<dbReference type="Gramene" id="evm.model.01.1004">
    <property type="protein sequence ID" value="cds.evm.model.01.1004"/>
    <property type="gene ID" value="evm.TU.01.1004"/>
</dbReference>
<keyword evidence="2 4" id="KW-0863">Zinc-finger</keyword>